<accession>A0A6G1KCX6</accession>
<feature type="non-terminal residue" evidence="3">
    <location>
        <position position="1"/>
    </location>
</feature>
<feature type="domain" description="J" evidence="2">
    <location>
        <begin position="11"/>
        <end position="76"/>
    </location>
</feature>
<dbReference type="SUPFAM" id="SSF46565">
    <property type="entry name" value="Chaperone J-domain"/>
    <property type="match status" value="1"/>
</dbReference>
<dbReference type="PANTHER" id="PTHR44825">
    <property type="match status" value="1"/>
</dbReference>
<evidence type="ECO:0000313" key="3">
    <source>
        <dbReference type="EMBL" id="KAF2710630.1"/>
    </source>
</evidence>
<dbReference type="InterPro" id="IPR052763">
    <property type="entry name" value="DnaJ_C4"/>
</dbReference>
<organism evidence="3 4">
    <name type="scientific">Pleomassaria siparia CBS 279.74</name>
    <dbReference type="NCBI Taxonomy" id="1314801"/>
    <lineage>
        <taxon>Eukaryota</taxon>
        <taxon>Fungi</taxon>
        <taxon>Dikarya</taxon>
        <taxon>Ascomycota</taxon>
        <taxon>Pezizomycotina</taxon>
        <taxon>Dothideomycetes</taxon>
        <taxon>Pleosporomycetidae</taxon>
        <taxon>Pleosporales</taxon>
        <taxon>Pleomassariaceae</taxon>
        <taxon>Pleomassaria</taxon>
    </lineage>
</organism>
<feature type="non-terminal residue" evidence="3">
    <location>
        <position position="259"/>
    </location>
</feature>
<gene>
    <name evidence="3" type="ORF">K504DRAFT_359968</name>
</gene>
<evidence type="ECO:0000256" key="1">
    <source>
        <dbReference type="SAM" id="MobiDB-lite"/>
    </source>
</evidence>
<evidence type="ECO:0000259" key="2">
    <source>
        <dbReference type="PROSITE" id="PS50076"/>
    </source>
</evidence>
<dbReference type="SMART" id="SM00271">
    <property type="entry name" value="DnaJ"/>
    <property type="match status" value="1"/>
</dbReference>
<feature type="compositionally biased region" description="Polar residues" evidence="1">
    <location>
        <begin position="12"/>
        <end position="24"/>
    </location>
</feature>
<dbReference type="AlphaFoldDB" id="A0A6G1KCX6"/>
<dbReference type="Proteomes" id="UP000799428">
    <property type="component" value="Unassembled WGS sequence"/>
</dbReference>
<protein>
    <submittedName>
        <fullName evidence="3">DnaJ-domain-containing protein</fullName>
    </submittedName>
</protein>
<dbReference type="OrthoDB" id="10250354at2759"/>
<dbReference type="PROSITE" id="PS50076">
    <property type="entry name" value="DNAJ_2"/>
    <property type="match status" value="1"/>
</dbReference>
<dbReference type="CDD" id="cd06257">
    <property type="entry name" value="DnaJ"/>
    <property type="match status" value="1"/>
</dbReference>
<sequence>TTPRNLDPQPNHYETLSLEPTATPSDIKRQFFTLSKRHHPDKNPDDPTASTRFVQISEAYHVLSIPEKRAQYDRQIQQSSGASRWGGDGGIGKYPQGSYSSASYAGSRPATGLNKKRSTFRGPPPSFYNSGGYGQHSAKRGEYAHHQHPHTNTKSHPGTAEGETRPESESYGGFGPGQTDQGSEVPHFDDRRHRLTHDHVNEHIHARRRNRRRDEIPDDIDRGGTLINFLLVSGAVGMIGLSAKLMSDKNERNPKKRDS</sequence>
<evidence type="ECO:0000313" key="4">
    <source>
        <dbReference type="Proteomes" id="UP000799428"/>
    </source>
</evidence>
<dbReference type="Gene3D" id="1.10.287.110">
    <property type="entry name" value="DnaJ domain"/>
    <property type="match status" value="1"/>
</dbReference>
<feature type="region of interest" description="Disordered" evidence="1">
    <location>
        <begin position="1"/>
        <end position="51"/>
    </location>
</feature>
<proteinExistence type="predicted"/>
<feature type="region of interest" description="Disordered" evidence="1">
    <location>
        <begin position="100"/>
        <end position="187"/>
    </location>
</feature>
<reference evidence="3" key="1">
    <citation type="journal article" date="2020" name="Stud. Mycol.">
        <title>101 Dothideomycetes genomes: a test case for predicting lifestyles and emergence of pathogens.</title>
        <authorList>
            <person name="Haridas S."/>
            <person name="Albert R."/>
            <person name="Binder M."/>
            <person name="Bloem J."/>
            <person name="Labutti K."/>
            <person name="Salamov A."/>
            <person name="Andreopoulos B."/>
            <person name="Baker S."/>
            <person name="Barry K."/>
            <person name="Bills G."/>
            <person name="Bluhm B."/>
            <person name="Cannon C."/>
            <person name="Castanera R."/>
            <person name="Culley D."/>
            <person name="Daum C."/>
            <person name="Ezra D."/>
            <person name="Gonzalez J."/>
            <person name="Henrissat B."/>
            <person name="Kuo A."/>
            <person name="Liang C."/>
            <person name="Lipzen A."/>
            <person name="Lutzoni F."/>
            <person name="Magnuson J."/>
            <person name="Mondo S."/>
            <person name="Nolan M."/>
            <person name="Ohm R."/>
            <person name="Pangilinan J."/>
            <person name="Park H.-J."/>
            <person name="Ramirez L."/>
            <person name="Alfaro M."/>
            <person name="Sun H."/>
            <person name="Tritt A."/>
            <person name="Yoshinaga Y."/>
            <person name="Zwiers L.-H."/>
            <person name="Turgeon B."/>
            <person name="Goodwin S."/>
            <person name="Spatafora J."/>
            <person name="Crous P."/>
            <person name="Grigoriev I."/>
        </authorList>
    </citation>
    <scope>NUCLEOTIDE SEQUENCE</scope>
    <source>
        <strain evidence="3">CBS 279.74</strain>
    </source>
</reference>
<keyword evidence="4" id="KW-1185">Reference proteome</keyword>
<dbReference type="InterPro" id="IPR001623">
    <property type="entry name" value="DnaJ_domain"/>
</dbReference>
<name>A0A6G1KCX6_9PLEO</name>
<dbReference type="PRINTS" id="PR00625">
    <property type="entry name" value="JDOMAIN"/>
</dbReference>
<dbReference type="Pfam" id="PF00226">
    <property type="entry name" value="DnaJ"/>
    <property type="match status" value="1"/>
</dbReference>
<dbReference type="InterPro" id="IPR036869">
    <property type="entry name" value="J_dom_sf"/>
</dbReference>
<dbReference type="EMBL" id="MU005769">
    <property type="protein sequence ID" value="KAF2710630.1"/>
    <property type="molecule type" value="Genomic_DNA"/>
</dbReference>
<dbReference type="PANTHER" id="PTHR44825:SF1">
    <property type="entry name" value="DNAJ HOMOLOG SUBFAMILY C MEMBER 4"/>
    <property type="match status" value="1"/>
</dbReference>